<dbReference type="EMBL" id="JBFOLJ010000006">
    <property type="protein sequence ID" value="KAL2527925.1"/>
    <property type="molecule type" value="Genomic_DNA"/>
</dbReference>
<dbReference type="InterPro" id="IPR001461">
    <property type="entry name" value="Aspartic_peptidase_A1"/>
</dbReference>
<reference evidence="16" key="1">
    <citation type="submission" date="2024-07" db="EMBL/GenBank/DDBJ databases">
        <title>Two chromosome-level genome assemblies of Korean endemic species Abeliophyllum distichum and Forsythia ovata (Oleaceae).</title>
        <authorList>
            <person name="Jang H."/>
        </authorList>
    </citation>
    <scope>NUCLEOTIDE SEQUENCE [LARGE SCALE GENOMIC DNA]</scope>
</reference>
<keyword evidence="3" id="KW-1003">Cell membrane</keyword>
<dbReference type="PROSITE" id="PS00141">
    <property type="entry name" value="ASP_PROTEASE"/>
    <property type="match status" value="2"/>
</dbReference>
<evidence type="ECO:0000256" key="8">
    <source>
        <dbReference type="ARBA" id="ARBA00023136"/>
    </source>
</evidence>
<feature type="domain" description="Peptidase A1" evidence="14">
    <location>
        <begin position="102"/>
        <end position="442"/>
    </location>
</feature>
<dbReference type="Gene3D" id="2.40.70.10">
    <property type="entry name" value="Acid Proteases"/>
    <property type="match status" value="2"/>
</dbReference>
<keyword evidence="16" id="KW-1185">Reference proteome</keyword>
<evidence type="ECO:0000256" key="1">
    <source>
        <dbReference type="ARBA" id="ARBA00004193"/>
    </source>
</evidence>
<evidence type="ECO:0000256" key="7">
    <source>
        <dbReference type="ARBA" id="ARBA00022801"/>
    </source>
</evidence>
<evidence type="ECO:0000256" key="10">
    <source>
        <dbReference type="ARBA" id="ARBA00023288"/>
    </source>
</evidence>
<evidence type="ECO:0000313" key="16">
    <source>
        <dbReference type="Proteomes" id="UP001604277"/>
    </source>
</evidence>
<evidence type="ECO:0000256" key="9">
    <source>
        <dbReference type="ARBA" id="ARBA00023180"/>
    </source>
</evidence>
<dbReference type="InterPro" id="IPR001969">
    <property type="entry name" value="Aspartic_peptidase_AS"/>
</dbReference>
<dbReference type="Pfam" id="PF14541">
    <property type="entry name" value="TAXi_C"/>
    <property type="match status" value="1"/>
</dbReference>
<dbReference type="Pfam" id="PF14543">
    <property type="entry name" value="TAXi_N"/>
    <property type="match status" value="1"/>
</dbReference>
<gene>
    <name evidence="15" type="ORF">Fot_20526</name>
</gene>
<evidence type="ECO:0000259" key="14">
    <source>
        <dbReference type="PROSITE" id="PS51767"/>
    </source>
</evidence>
<evidence type="ECO:0000256" key="3">
    <source>
        <dbReference type="ARBA" id="ARBA00022475"/>
    </source>
</evidence>
<dbReference type="PROSITE" id="PS51767">
    <property type="entry name" value="PEPTIDASE_A1"/>
    <property type="match status" value="1"/>
</dbReference>
<dbReference type="FunFam" id="2.40.70.10:FF:000014">
    <property type="entry name" value="Aspartyl protease family protein 1"/>
    <property type="match status" value="1"/>
</dbReference>
<name>A0ABD1US96_9LAMI</name>
<keyword evidence="7 12" id="KW-0378">Hydrolase</keyword>
<dbReference type="FunFam" id="2.40.70.10:FF:000012">
    <property type="entry name" value="Aspartyl protease family protein 1"/>
    <property type="match status" value="1"/>
</dbReference>
<evidence type="ECO:0000256" key="11">
    <source>
        <dbReference type="PIRSR" id="PIRSR601461-1"/>
    </source>
</evidence>
<keyword evidence="8" id="KW-0472">Membrane</keyword>
<dbReference type="GO" id="GO:0005886">
    <property type="term" value="C:plasma membrane"/>
    <property type="evidence" value="ECO:0007669"/>
    <property type="project" value="UniProtKB-SubCell"/>
</dbReference>
<feature type="active site" evidence="11">
    <location>
        <position position="325"/>
    </location>
</feature>
<evidence type="ECO:0000256" key="5">
    <source>
        <dbReference type="ARBA" id="ARBA00022729"/>
    </source>
</evidence>
<comment type="caution">
    <text evidence="15">The sequence shown here is derived from an EMBL/GenBank/DDBJ whole genome shotgun (WGS) entry which is preliminary data.</text>
</comment>
<dbReference type="InterPro" id="IPR021109">
    <property type="entry name" value="Peptidase_aspartic_dom_sf"/>
</dbReference>
<evidence type="ECO:0000256" key="4">
    <source>
        <dbReference type="ARBA" id="ARBA00022670"/>
    </source>
</evidence>
<keyword evidence="5 13" id="KW-0732">Signal</keyword>
<evidence type="ECO:0000256" key="12">
    <source>
        <dbReference type="RuleBase" id="RU000454"/>
    </source>
</evidence>
<evidence type="ECO:0000256" key="2">
    <source>
        <dbReference type="ARBA" id="ARBA00007447"/>
    </source>
</evidence>
<feature type="signal peptide" evidence="13">
    <location>
        <begin position="1"/>
        <end position="22"/>
    </location>
</feature>
<keyword evidence="10" id="KW-0449">Lipoprotein</keyword>
<dbReference type="PANTHER" id="PTHR13683:SF232">
    <property type="entry name" value="OS09G0542100 PROTEIN"/>
    <property type="match status" value="1"/>
</dbReference>
<evidence type="ECO:0000313" key="15">
    <source>
        <dbReference type="EMBL" id="KAL2527925.1"/>
    </source>
</evidence>
<dbReference type="GO" id="GO:0004190">
    <property type="term" value="F:aspartic-type endopeptidase activity"/>
    <property type="evidence" value="ECO:0007669"/>
    <property type="project" value="UniProtKB-KW"/>
</dbReference>
<dbReference type="SUPFAM" id="SSF50630">
    <property type="entry name" value="Acid proteases"/>
    <property type="match status" value="1"/>
</dbReference>
<dbReference type="PRINTS" id="PR00792">
    <property type="entry name" value="PEPSIN"/>
</dbReference>
<keyword evidence="9" id="KW-0325">Glycoprotein</keyword>
<feature type="active site" evidence="11">
    <location>
        <position position="120"/>
    </location>
</feature>
<accession>A0ABD1US96</accession>
<dbReference type="Proteomes" id="UP001604277">
    <property type="component" value="Unassembled WGS sequence"/>
</dbReference>
<proteinExistence type="inferred from homology"/>
<evidence type="ECO:0000256" key="13">
    <source>
        <dbReference type="SAM" id="SignalP"/>
    </source>
</evidence>
<dbReference type="InterPro" id="IPR032799">
    <property type="entry name" value="TAXi_C"/>
</dbReference>
<keyword evidence="6 12" id="KW-0064">Aspartyl protease</keyword>
<sequence>MSSIFVFLLISFSIWLSQFSNARIFTLDMHHRFSEPVKKWSQLTGNYFPIRSWPEKGSIEYYAELAHHDRVLRGRRLSDFNGSLTFSDGNSTFRISSLGFLHYTTVTLGTPEMKFLVALDTGSDLFWVPCSCGKCASADELPYNSDFELTIYDPKGSSTSKNVTCNNDICPHYYGCTSESSECPYSVSYVSSETSTTGILVEDILHLRTEDNDLEFIEAYITFGCGRVQTGSFLDIAAPNGLFGLGFEKISVPSILSRDGYITDSFSMCFGHDGTGRISFGDKGSLDQEETPFNMNPFHPIYNITVTQIRVGATLHVSELTALVDSGTSFTYLVDPFYTRLSDSFHSHVRDKRRPPDPRIPFEYCYIMSPDANTSLIPTMSLTMKGGGQMVIYDPIIVISTLHELVYCLAVIKSQELNIIGQNFMTGYRIVFDREKLVLGWKKYDCYNMDSSNAFISKPLNSTNLPPAVNPTTTKSEASNRNIGHTLDAFYCIALRRNLSFPFIFQNPECEARLTVFKLADGDVSHMDPNPQ</sequence>
<comment type="subcellular location">
    <subcellularLocation>
        <location evidence="1">Cell membrane</location>
        <topology evidence="1">Lipid-anchor</topology>
    </subcellularLocation>
</comment>
<evidence type="ECO:0000256" key="6">
    <source>
        <dbReference type="ARBA" id="ARBA00022750"/>
    </source>
</evidence>
<dbReference type="PANTHER" id="PTHR13683">
    <property type="entry name" value="ASPARTYL PROTEASES"/>
    <property type="match status" value="1"/>
</dbReference>
<dbReference type="AlphaFoldDB" id="A0ABD1US96"/>
<comment type="similarity">
    <text evidence="2 12">Belongs to the peptidase A1 family.</text>
</comment>
<organism evidence="15 16">
    <name type="scientific">Forsythia ovata</name>
    <dbReference type="NCBI Taxonomy" id="205694"/>
    <lineage>
        <taxon>Eukaryota</taxon>
        <taxon>Viridiplantae</taxon>
        <taxon>Streptophyta</taxon>
        <taxon>Embryophyta</taxon>
        <taxon>Tracheophyta</taxon>
        <taxon>Spermatophyta</taxon>
        <taxon>Magnoliopsida</taxon>
        <taxon>eudicotyledons</taxon>
        <taxon>Gunneridae</taxon>
        <taxon>Pentapetalae</taxon>
        <taxon>asterids</taxon>
        <taxon>lamiids</taxon>
        <taxon>Lamiales</taxon>
        <taxon>Oleaceae</taxon>
        <taxon>Forsythieae</taxon>
        <taxon>Forsythia</taxon>
    </lineage>
</organism>
<dbReference type="InterPro" id="IPR032861">
    <property type="entry name" value="TAXi_N"/>
</dbReference>
<dbReference type="GO" id="GO:0006508">
    <property type="term" value="P:proteolysis"/>
    <property type="evidence" value="ECO:0007669"/>
    <property type="project" value="UniProtKB-KW"/>
</dbReference>
<dbReference type="InterPro" id="IPR033121">
    <property type="entry name" value="PEPTIDASE_A1"/>
</dbReference>
<keyword evidence="4 12" id="KW-0645">Protease</keyword>
<protein>
    <submittedName>
        <fullName evidence="15">Eukaryotic aspartyl protease family protein</fullName>
    </submittedName>
</protein>
<feature type="chain" id="PRO_5044813961" evidence="13">
    <location>
        <begin position="23"/>
        <end position="532"/>
    </location>
</feature>